<organism evidence="3 4">
    <name type="scientific">Ensete ventricosum</name>
    <name type="common">Abyssinian banana</name>
    <name type="synonym">Musa ensete</name>
    <dbReference type="NCBI Taxonomy" id="4639"/>
    <lineage>
        <taxon>Eukaryota</taxon>
        <taxon>Viridiplantae</taxon>
        <taxon>Streptophyta</taxon>
        <taxon>Embryophyta</taxon>
        <taxon>Tracheophyta</taxon>
        <taxon>Spermatophyta</taxon>
        <taxon>Magnoliopsida</taxon>
        <taxon>Liliopsida</taxon>
        <taxon>Zingiberales</taxon>
        <taxon>Musaceae</taxon>
        <taxon>Ensete</taxon>
    </lineage>
</organism>
<gene>
    <name evidence="3" type="ORF">B296_00006318</name>
</gene>
<dbReference type="AlphaFoldDB" id="A0A427A3R9"/>
<keyword evidence="2" id="KW-0732">Signal</keyword>
<evidence type="ECO:0000313" key="4">
    <source>
        <dbReference type="Proteomes" id="UP000287651"/>
    </source>
</evidence>
<dbReference type="EMBL" id="AMZH03003871">
    <property type="protein sequence ID" value="RRT70899.1"/>
    <property type="molecule type" value="Genomic_DNA"/>
</dbReference>
<proteinExistence type="predicted"/>
<dbReference type="Proteomes" id="UP000287651">
    <property type="component" value="Unassembled WGS sequence"/>
</dbReference>
<comment type="caution">
    <text evidence="3">The sequence shown here is derived from an EMBL/GenBank/DDBJ whole genome shotgun (WGS) entry which is preliminary data.</text>
</comment>
<sequence>MYKSGTPRGLSLSLSLACSLPLALLQSKREAPTPKEETPDFTLQNNSNLIVGGTAPGTHHPGEGLVLQEQSSEVRRTCIKVTTWGSDQAPSSDATKRSKPAPSASACSFLHLDTLSSNSTGSLREQLCLVNHRIDDVRRTLRTKDEHAEGPLRGSPFVQKIQDAPIPLHFCLPMLEAYDGSSDPTEHVVAFHAQMTLTRPKPTTASLHEMRQKEEEHHGQYLAHFTVEYVAVKTLVAEKHEDHKRPQAKPSRGPPYGLPRRRMERGKLTVPRPSNVSLNSTRTEIFLQIREKELLKTPNLLRSRAEDRDRRRYLESNYVTLF</sequence>
<evidence type="ECO:0000256" key="2">
    <source>
        <dbReference type="SAM" id="SignalP"/>
    </source>
</evidence>
<feature type="chain" id="PRO_5019349559" evidence="2">
    <location>
        <begin position="26"/>
        <end position="322"/>
    </location>
</feature>
<feature type="signal peptide" evidence="2">
    <location>
        <begin position="1"/>
        <end position="25"/>
    </location>
</feature>
<feature type="region of interest" description="Disordered" evidence="1">
    <location>
        <begin position="239"/>
        <end position="261"/>
    </location>
</feature>
<evidence type="ECO:0000256" key="1">
    <source>
        <dbReference type="SAM" id="MobiDB-lite"/>
    </source>
</evidence>
<protein>
    <submittedName>
        <fullName evidence="3">Uncharacterized protein</fullName>
    </submittedName>
</protein>
<evidence type="ECO:0000313" key="3">
    <source>
        <dbReference type="EMBL" id="RRT70899.1"/>
    </source>
</evidence>
<accession>A0A427A3R9</accession>
<name>A0A427A3R9_ENSVE</name>
<reference evidence="3 4" key="1">
    <citation type="journal article" date="2014" name="Agronomy (Basel)">
        <title>A Draft Genome Sequence for Ensete ventricosum, the Drought-Tolerant Tree Against Hunger.</title>
        <authorList>
            <person name="Harrison J."/>
            <person name="Moore K.A."/>
            <person name="Paszkiewicz K."/>
            <person name="Jones T."/>
            <person name="Grant M."/>
            <person name="Ambacheew D."/>
            <person name="Muzemil S."/>
            <person name="Studholme D.J."/>
        </authorList>
    </citation>
    <scope>NUCLEOTIDE SEQUENCE [LARGE SCALE GENOMIC DNA]</scope>
</reference>